<accession>A0A7S0Y945</accession>
<name>A0A7S0Y945_9CHLO</name>
<dbReference type="SMR" id="A0A7S0Y945"/>
<organism evidence="1">
    <name type="scientific">Polytomella parva</name>
    <dbReference type="NCBI Taxonomy" id="51329"/>
    <lineage>
        <taxon>Eukaryota</taxon>
        <taxon>Viridiplantae</taxon>
        <taxon>Chlorophyta</taxon>
        <taxon>core chlorophytes</taxon>
        <taxon>Chlorophyceae</taxon>
        <taxon>CS clade</taxon>
        <taxon>Chlamydomonadales</taxon>
        <taxon>Chlamydomonadaceae</taxon>
        <taxon>Polytomella</taxon>
    </lineage>
</organism>
<protein>
    <submittedName>
        <fullName evidence="1">Uncharacterized protein</fullName>
    </submittedName>
</protein>
<proteinExistence type="evidence at protein level"/>
<dbReference type="AlphaFoldDB" id="A0A7S0Y945"/>
<sequence>MSALQAVKNLTTRMRPFAFQQIRKASNSSRIAGDTTGKYTPNIFSPETPMDRSFSHVPKNPFWEAWVFRRDNIQREFVWTWQTIFDLATFVGGLYVAMYATASFCSRQNDKRNGYPERNYYFSDSKSNFVIPDEREFY</sequence>
<dbReference type="PDB" id="7AR9">
    <property type="method" value="EM"/>
    <property type="resolution" value="2.97 A"/>
    <property type="chains" value="m=1-138"/>
</dbReference>
<keyword evidence="2" id="KW-0002">3D-structure</keyword>
<dbReference type="EMBL" id="HBFM01000090">
    <property type="protein sequence ID" value="CAD8763671.1"/>
    <property type="molecule type" value="Transcribed_RNA"/>
</dbReference>
<evidence type="ECO:0007829" key="2">
    <source>
        <dbReference type="PDB" id="7AR9"/>
    </source>
</evidence>
<evidence type="ECO:0000313" key="1">
    <source>
        <dbReference type="EMBL" id="CAD8763671.1"/>
    </source>
</evidence>
<reference evidence="1" key="2">
    <citation type="submission" date="2021-01" db="EMBL/GenBank/DDBJ databases">
        <authorList>
            <person name="Corre E."/>
            <person name="Pelletier E."/>
            <person name="Niang G."/>
            <person name="Scheremetjew M."/>
            <person name="Finn R."/>
            <person name="Kale V."/>
            <person name="Holt S."/>
            <person name="Cochrane G."/>
            <person name="Meng A."/>
            <person name="Brown T."/>
            <person name="Cohen L."/>
        </authorList>
    </citation>
    <scope>NUCLEOTIDE SEQUENCE</scope>
    <source>
        <strain evidence="1">SAG 63-3</strain>
    </source>
</reference>
<reference evidence="2" key="1">
    <citation type="journal article" date="2021" name="Plant Cell">
        <title>A ferredoxin bridge connects the two arms of plant mitochondrial complex I.</title>
        <authorList>
            <person name="Klusch N."/>
            <person name="Senkler J."/>
            <person name="Yildiz O."/>
            <person name="Kuhlbrandt W."/>
            <person name="Braun H.P."/>
        </authorList>
    </citation>
    <scope>STRUCTURE BY ELECTRON MICROSCOPY (2.97 ANGSTROMS)</scope>
</reference>
<gene>
    <name evidence="1" type="ORF">PPAR00522_LOCUS54</name>
</gene>